<organism evidence="2 3">
    <name type="scientific">Nocardiopsis codii</name>
    <dbReference type="NCBI Taxonomy" id="3065942"/>
    <lineage>
        <taxon>Bacteria</taxon>
        <taxon>Bacillati</taxon>
        <taxon>Actinomycetota</taxon>
        <taxon>Actinomycetes</taxon>
        <taxon>Streptosporangiales</taxon>
        <taxon>Nocardiopsidaceae</taxon>
        <taxon>Nocardiopsis</taxon>
    </lineage>
</organism>
<gene>
    <name evidence="2" type="ORF">Q8791_08030</name>
</gene>
<comment type="caution">
    <text evidence="2">The sequence shown here is derived from an EMBL/GenBank/DDBJ whole genome shotgun (WGS) entry which is preliminary data.</text>
</comment>
<feature type="region of interest" description="Disordered" evidence="1">
    <location>
        <begin position="1"/>
        <end position="20"/>
    </location>
</feature>
<protein>
    <submittedName>
        <fullName evidence="2">Helix-turn-helix domain-containing protein</fullName>
    </submittedName>
</protein>
<dbReference type="InterPro" id="IPR036388">
    <property type="entry name" value="WH-like_DNA-bd_sf"/>
</dbReference>
<feature type="region of interest" description="Disordered" evidence="1">
    <location>
        <begin position="202"/>
        <end position="234"/>
    </location>
</feature>
<dbReference type="EMBL" id="JAUZMY010000006">
    <property type="protein sequence ID" value="MEE2037166.1"/>
    <property type="molecule type" value="Genomic_DNA"/>
</dbReference>
<dbReference type="Pfam" id="PF12840">
    <property type="entry name" value="HTH_20"/>
    <property type="match status" value="1"/>
</dbReference>
<dbReference type="RefSeq" id="WP_330090969.1">
    <property type="nucleotide sequence ID" value="NZ_JAUZMY010000006.1"/>
</dbReference>
<dbReference type="Proteomes" id="UP001356095">
    <property type="component" value="Unassembled WGS sequence"/>
</dbReference>
<evidence type="ECO:0000256" key="1">
    <source>
        <dbReference type="SAM" id="MobiDB-lite"/>
    </source>
</evidence>
<dbReference type="CDD" id="cd00090">
    <property type="entry name" value="HTH_ARSR"/>
    <property type="match status" value="1"/>
</dbReference>
<keyword evidence="3" id="KW-1185">Reference proteome</keyword>
<accession>A0ABU7K4I9</accession>
<feature type="compositionally biased region" description="Low complexity" evidence="1">
    <location>
        <begin position="210"/>
        <end position="222"/>
    </location>
</feature>
<dbReference type="InterPro" id="IPR011991">
    <property type="entry name" value="ArsR-like_HTH"/>
</dbReference>
<name>A0ABU7K4I9_9ACTN</name>
<dbReference type="Gene3D" id="1.10.10.10">
    <property type="entry name" value="Winged helix-like DNA-binding domain superfamily/Winged helix DNA-binding domain"/>
    <property type="match status" value="1"/>
</dbReference>
<evidence type="ECO:0000313" key="2">
    <source>
        <dbReference type="EMBL" id="MEE2037166.1"/>
    </source>
</evidence>
<proteinExistence type="predicted"/>
<evidence type="ECO:0000313" key="3">
    <source>
        <dbReference type="Proteomes" id="UP001356095"/>
    </source>
</evidence>
<reference evidence="2 3" key="1">
    <citation type="submission" date="2023-08" db="EMBL/GenBank/DDBJ databases">
        <authorList>
            <person name="Girao M."/>
            <person name="Carvalho M.F."/>
        </authorList>
    </citation>
    <scope>NUCLEOTIDE SEQUENCE [LARGE SCALE GENOMIC DNA]</scope>
    <source>
        <strain evidence="2 3">CT-R113</strain>
    </source>
</reference>
<sequence>MTESDRDENPTTPSGPPPAMLIDARALRGLAHPLRGRLLDELTLNGPATATILGKRLGESSGSTSYHLRQLSRFGFIEAAPGRSGGRERWWRPRPGGWSMRGHEFLGDPETRPVVETVLGRYYQQREARFRGWTARVWDPVQSAEVRRWKDAASDMVSRARMTPEESREFGRALTEFVGVYMARYQGRTPESHPDTENVELQTTLFPNLPAAGTGTPSGGAPPRDPAEGATGDD</sequence>
<dbReference type="InterPro" id="IPR036390">
    <property type="entry name" value="WH_DNA-bd_sf"/>
</dbReference>
<dbReference type="SUPFAM" id="SSF46785">
    <property type="entry name" value="Winged helix' DNA-binding domain"/>
    <property type="match status" value="1"/>
</dbReference>